<keyword evidence="1" id="KW-0472">Membrane</keyword>
<dbReference type="Proteomes" id="UP000479293">
    <property type="component" value="Unassembled WGS sequence"/>
</dbReference>
<feature type="domain" description="Signal transduction histidine kinase internal region" evidence="2">
    <location>
        <begin position="291"/>
        <end position="371"/>
    </location>
</feature>
<keyword evidence="4" id="KW-1185">Reference proteome</keyword>
<feature type="transmembrane region" description="Helical" evidence="1">
    <location>
        <begin position="246"/>
        <end position="263"/>
    </location>
</feature>
<dbReference type="RefSeq" id="WP_152760855.1">
    <property type="nucleotide sequence ID" value="NZ_WHLY01000002.1"/>
</dbReference>
<dbReference type="GO" id="GO:0000155">
    <property type="term" value="F:phosphorelay sensor kinase activity"/>
    <property type="evidence" value="ECO:0007669"/>
    <property type="project" value="InterPro"/>
</dbReference>
<keyword evidence="1" id="KW-1133">Transmembrane helix</keyword>
<dbReference type="InterPro" id="IPR036890">
    <property type="entry name" value="HATPase_C_sf"/>
</dbReference>
<name>A0A7C9BB19_9BACT</name>
<dbReference type="SUPFAM" id="SSF55874">
    <property type="entry name" value="ATPase domain of HSP90 chaperone/DNA topoisomerase II/histidine kinase"/>
    <property type="match status" value="1"/>
</dbReference>
<feature type="transmembrane region" description="Helical" evidence="1">
    <location>
        <begin position="168"/>
        <end position="189"/>
    </location>
</feature>
<accession>A0A7C9BB19</accession>
<dbReference type="PANTHER" id="PTHR34220:SF7">
    <property type="entry name" value="SENSOR HISTIDINE KINASE YPDA"/>
    <property type="match status" value="1"/>
</dbReference>
<evidence type="ECO:0000259" key="2">
    <source>
        <dbReference type="Pfam" id="PF06580"/>
    </source>
</evidence>
<feature type="transmembrane region" description="Helical" evidence="1">
    <location>
        <begin position="125"/>
        <end position="148"/>
    </location>
</feature>
<dbReference type="Pfam" id="PF00805">
    <property type="entry name" value="Pentapeptide"/>
    <property type="match status" value="2"/>
</dbReference>
<dbReference type="InterPro" id="IPR010559">
    <property type="entry name" value="Sig_transdc_His_kin_internal"/>
</dbReference>
<gene>
    <name evidence="3" type="ORF">GBK04_14540</name>
</gene>
<dbReference type="PANTHER" id="PTHR34220">
    <property type="entry name" value="SENSOR HISTIDINE KINASE YPDA"/>
    <property type="match status" value="1"/>
</dbReference>
<dbReference type="InterPro" id="IPR001646">
    <property type="entry name" value="5peptide_repeat"/>
</dbReference>
<dbReference type="Gene3D" id="2.160.20.80">
    <property type="entry name" value="E3 ubiquitin-protein ligase SopA"/>
    <property type="match status" value="1"/>
</dbReference>
<keyword evidence="3" id="KW-0418">Kinase</keyword>
<protein>
    <submittedName>
        <fullName evidence="3">Histidine kinase</fullName>
    </submittedName>
</protein>
<dbReference type="SUPFAM" id="SSF141571">
    <property type="entry name" value="Pentapeptide repeat-like"/>
    <property type="match status" value="1"/>
</dbReference>
<dbReference type="InterPro" id="IPR050640">
    <property type="entry name" value="Bact_2-comp_sensor_kinase"/>
</dbReference>
<keyword evidence="1" id="KW-0812">Transmembrane</keyword>
<dbReference type="AlphaFoldDB" id="A0A7C9BB19"/>
<dbReference type="EMBL" id="WHLY01000002">
    <property type="protein sequence ID" value="MPR34542.1"/>
    <property type="molecule type" value="Genomic_DNA"/>
</dbReference>
<dbReference type="Gene3D" id="3.30.565.10">
    <property type="entry name" value="Histidine kinase-like ATPase, C-terminal domain"/>
    <property type="match status" value="1"/>
</dbReference>
<evidence type="ECO:0000256" key="1">
    <source>
        <dbReference type="SAM" id="Phobius"/>
    </source>
</evidence>
<proteinExistence type="predicted"/>
<organism evidence="3 4">
    <name type="scientific">Salmonirosea aquatica</name>
    <dbReference type="NCBI Taxonomy" id="2654236"/>
    <lineage>
        <taxon>Bacteria</taxon>
        <taxon>Pseudomonadati</taxon>
        <taxon>Bacteroidota</taxon>
        <taxon>Cytophagia</taxon>
        <taxon>Cytophagales</taxon>
        <taxon>Spirosomataceae</taxon>
        <taxon>Salmonirosea</taxon>
    </lineage>
</organism>
<evidence type="ECO:0000313" key="3">
    <source>
        <dbReference type="EMBL" id="MPR34542.1"/>
    </source>
</evidence>
<dbReference type="GO" id="GO:0016020">
    <property type="term" value="C:membrane"/>
    <property type="evidence" value="ECO:0007669"/>
    <property type="project" value="InterPro"/>
</dbReference>
<reference evidence="3 4" key="1">
    <citation type="submission" date="2019-10" db="EMBL/GenBank/DDBJ databases">
        <title>Draft Genome Sequence of Cytophagaceae sp. SJW1-29.</title>
        <authorList>
            <person name="Choi A."/>
        </authorList>
    </citation>
    <scope>NUCLEOTIDE SEQUENCE [LARGE SCALE GENOMIC DNA]</scope>
    <source>
        <strain evidence="3 4">SJW1-29</strain>
    </source>
</reference>
<comment type="caution">
    <text evidence="3">The sequence shown here is derived from an EMBL/GenBank/DDBJ whole genome shotgun (WGS) entry which is preliminary data.</text>
</comment>
<sequence>MEKQHIIEELRSGKPVPIRMRASSLKGFDFKGMDLTGADLSFSNLNEANFDGATLRDARIRASNLSRASFRNADLTNADFSYSNLEDTDMTGANLNGINMSFSNKGTSFQWSDLNLVALIQSQSWLGMVLAMFFGAVFVYGVSGIVYFTNLITTASDPLMMRVNQYVVVNNILSGLLTVLLTYWLTPWLDRQFSRGWHRHAILSLLIVCGYLMFATMLYSVWGRTFFSQIANHPEEYGTSMRTAPWYFYTIGPTLVANLFYYLTRQGRQLSRKITEQEYQLLNLEKLKTRAELSALQAKINPHFLYNSLNSIASLVHENPDKAEEMTVLLSKLFRYTTGRTDDEYFDTIENELEMVDTYLQIEQVRFGDRLNFTVQVDEPTLKNLMMPKFLLQPIVENAIKHGISKLPEEGKIRIHIYEEGKWLYLCVQDNGPAFREGGSSGYGLRSIQDKLHLLYQEEASVEMHNQPAKHVCIKVKKERLSNPVGATV</sequence>
<feature type="transmembrane region" description="Helical" evidence="1">
    <location>
        <begin position="201"/>
        <end position="222"/>
    </location>
</feature>
<keyword evidence="3" id="KW-0808">Transferase</keyword>
<dbReference type="Pfam" id="PF06580">
    <property type="entry name" value="His_kinase"/>
    <property type="match status" value="1"/>
</dbReference>
<evidence type="ECO:0000313" key="4">
    <source>
        <dbReference type="Proteomes" id="UP000479293"/>
    </source>
</evidence>